<gene>
    <name evidence="1" type="ORF">PF004_g24763</name>
</gene>
<protein>
    <submittedName>
        <fullName evidence="1">Uncharacterized protein</fullName>
    </submittedName>
</protein>
<dbReference type="AlphaFoldDB" id="A0A6G0MU81"/>
<name>A0A6G0MU81_9STRA</name>
<accession>A0A6G0MU81</accession>
<organism evidence="1 2">
    <name type="scientific">Phytophthora fragariae</name>
    <dbReference type="NCBI Taxonomy" id="53985"/>
    <lineage>
        <taxon>Eukaryota</taxon>
        <taxon>Sar</taxon>
        <taxon>Stramenopiles</taxon>
        <taxon>Oomycota</taxon>
        <taxon>Peronosporomycetes</taxon>
        <taxon>Peronosporales</taxon>
        <taxon>Peronosporaceae</taxon>
        <taxon>Phytophthora</taxon>
    </lineage>
</organism>
<dbReference type="EMBL" id="QXGC01002888">
    <property type="protein sequence ID" value="KAE9180690.1"/>
    <property type="molecule type" value="Genomic_DNA"/>
</dbReference>
<dbReference type="Proteomes" id="UP000476176">
    <property type="component" value="Unassembled WGS sequence"/>
</dbReference>
<proteinExistence type="predicted"/>
<reference evidence="1 2" key="1">
    <citation type="submission" date="2018-09" db="EMBL/GenBank/DDBJ databases">
        <title>Genomic investigation of the strawberry pathogen Phytophthora fragariae indicates pathogenicity is determined by transcriptional variation in three key races.</title>
        <authorList>
            <person name="Adams T.M."/>
            <person name="Armitage A.D."/>
            <person name="Sobczyk M.K."/>
            <person name="Bates H.J."/>
            <person name="Dunwell J.M."/>
            <person name="Nellist C.F."/>
            <person name="Harrison R.J."/>
        </authorList>
    </citation>
    <scope>NUCLEOTIDE SEQUENCE [LARGE SCALE GENOMIC DNA]</scope>
    <source>
        <strain evidence="1 2">BC-23</strain>
    </source>
</reference>
<sequence>MQGVPGAAEVVYEDFRMLKKIINDEEDRLEQRKKAAALITEADVVASISVPLDSGNDAALLVSPETINEEIYPSVVRSIARLTVYEMLKDYKNGELGTDVLEERKPDREEAIKKPPMRDKMPLVDWEQFRRRASCLAKKLALPSRY</sequence>
<evidence type="ECO:0000313" key="2">
    <source>
        <dbReference type="Proteomes" id="UP000476176"/>
    </source>
</evidence>
<evidence type="ECO:0000313" key="1">
    <source>
        <dbReference type="EMBL" id="KAE9180690.1"/>
    </source>
</evidence>
<comment type="caution">
    <text evidence="1">The sequence shown here is derived from an EMBL/GenBank/DDBJ whole genome shotgun (WGS) entry which is preliminary data.</text>
</comment>